<protein>
    <recommendedName>
        <fullName evidence="4">DUF1230 family protein</fullName>
    </recommendedName>
</protein>
<gene>
    <name evidence="2" type="ORF">FPE_LOCUS18943</name>
</gene>
<keyword evidence="1" id="KW-0812">Transmembrane</keyword>
<proteinExistence type="predicted"/>
<dbReference type="AlphaFoldDB" id="A0AAD1ZLV6"/>
<dbReference type="InterPro" id="IPR009631">
    <property type="entry name" value="CGLD27-like"/>
</dbReference>
<reference evidence="2" key="1">
    <citation type="submission" date="2023-05" db="EMBL/GenBank/DDBJ databases">
        <authorList>
            <person name="Huff M."/>
        </authorList>
    </citation>
    <scope>NUCLEOTIDE SEQUENCE</scope>
</reference>
<evidence type="ECO:0000313" key="3">
    <source>
        <dbReference type="Proteomes" id="UP000834106"/>
    </source>
</evidence>
<sequence length="416" mass="46610">MATTFCLSLKPPSFPSTTTSHHLIRPSSAYPKNHRFSPKISFSSFRNNNGTPSETECPVPLDQQPINEYQALSNSFPFSWATGSLVEYCARLFVTGASFALLVGLPVSWFGSVGPKSEPLRLVLGAASSGFFVVTLAVVRMYLGWAYVGNRLLSATVEYEETGWYDGQIWVKTAEVLARDRLLGSFSVKPVLARLKNTLLVLGTSLLICVVLLVNTESSQKDAYIVTKEPGGRSVPGVYNDESARSFEPDAFCGEPGKRLLVKTVLKYTTRNKLEVTEQDGKVFDKLQTSEIGTKGRILRMSSIGQWDRCRHIRFYIQRYRLSLSYEVEKKHTAENIEHEFWPLDEIDPKKAKFPCCFVSTPLPVVSWLVPFTGHVGMCREDGNVIDFSGFNLVNCDNFAYGSVARFLQLDQNRYL</sequence>
<keyword evidence="1" id="KW-1133">Transmembrane helix</keyword>
<evidence type="ECO:0000256" key="1">
    <source>
        <dbReference type="SAM" id="Phobius"/>
    </source>
</evidence>
<evidence type="ECO:0008006" key="4">
    <source>
        <dbReference type="Google" id="ProtNLM"/>
    </source>
</evidence>
<organism evidence="2 3">
    <name type="scientific">Fraxinus pennsylvanica</name>
    <dbReference type="NCBI Taxonomy" id="56036"/>
    <lineage>
        <taxon>Eukaryota</taxon>
        <taxon>Viridiplantae</taxon>
        <taxon>Streptophyta</taxon>
        <taxon>Embryophyta</taxon>
        <taxon>Tracheophyta</taxon>
        <taxon>Spermatophyta</taxon>
        <taxon>Magnoliopsida</taxon>
        <taxon>eudicotyledons</taxon>
        <taxon>Gunneridae</taxon>
        <taxon>Pentapetalae</taxon>
        <taxon>asterids</taxon>
        <taxon>lamiids</taxon>
        <taxon>Lamiales</taxon>
        <taxon>Oleaceae</taxon>
        <taxon>Oleeae</taxon>
        <taxon>Fraxinus</taxon>
    </lineage>
</organism>
<feature type="transmembrane region" description="Helical" evidence="1">
    <location>
        <begin position="88"/>
        <end position="110"/>
    </location>
</feature>
<name>A0AAD1ZLV6_9LAMI</name>
<dbReference type="PANTHER" id="PTHR34214:SF1">
    <property type="entry name" value="DUF1230 FAMILY PROTEIN"/>
    <property type="match status" value="1"/>
</dbReference>
<accession>A0AAD1ZLV6</accession>
<dbReference type="EMBL" id="OU503046">
    <property type="protein sequence ID" value="CAI9771513.1"/>
    <property type="molecule type" value="Genomic_DNA"/>
</dbReference>
<evidence type="ECO:0000313" key="2">
    <source>
        <dbReference type="EMBL" id="CAI9771513.1"/>
    </source>
</evidence>
<dbReference type="Pfam" id="PF06799">
    <property type="entry name" value="CGLD27-like"/>
    <property type="match status" value="1"/>
</dbReference>
<dbReference type="InterPro" id="IPR008496">
    <property type="entry name" value="TMEM222/RTE1"/>
</dbReference>
<feature type="transmembrane region" description="Helical" evidence="1">
    <location>
        <begin position="197"/>
        <end position="214"/>
    </location>
</feature>
<dbReference type="Pfam" id="PF05608">
    <property type="entry name" value="RTE1"/>
    <property type="match status" value="1"/>
</dbReference>
<dbReference type="Proteomes" id="UP000834106">
    <property type="component" value="Chromosome 11"/>
</dbReference>
<dbReference type="PANTHER" id="PTHR34214">
    <property type="match status" value="1"/>
</dbReference>
<keyword evidence="3" id="KW-1185">Reference proteome</keyword>
<keyword evidence="1" id="KW-0472">Membrane</keyword>
<feature type="transmembrane region" description="Helical" evidence="1">
    <location>
        <begin position="122"/>
        <end position="143"/>
    </location>
</feature>